<keyword evidence="3" id="KW-1185">Reference proteome</keyword>
<reference evidence="2 3" key="1">
    <citation type="journal article" date="2010" name="Stand. Genomic Sci.">
        <title>Complete genome sequence of Arcobacter nitrofigilis type strain (CI).</title>
        <authorList>
            <person name="Pati A."/>
            <person name="Gronow S."/>
            <person name="Lapidus A."/>
            <person name="Copeland A."/>
            <person name="Glavina Del Rio T."/>
            <person name="Nolan M."/>
            <person name="Lucas S."/>
            <person name="Tice H."/>
            <person name="Cheng J.F."/>
            <person name="Han C."/>
            <person name="Chertkov O."/>
            <person name="Bruce D."/>
            <person name="Tapia R."/>
            <person name="Goodwin L."/>
            <person name="Pitluck S."/>
            <person name="Liolios K."/>
            <person name="Ivanova N."/>
            <person name="Mavromatis K."/>
            <person name="Chen A."/>
            <person name="Palaniappan K."/>
            <person name="Land M."/>
            <person name="Hauser L."/>
            <person name="Chang Y.J."/>
            <person name="Jeffries C.D."/>
            <person name="Detter J.C."/>
            <person name="Rohde M."/>
            <person name="Goker M."/>
            <person name="Bristow J."/>
            <person name="Eisen J.A."/>
            <person name="Markowitz V."/>
            <person name="Hugenholtz P."/>
            <person name="Klenk H.P."/>
            <person name="Kyrpides N.C."/>
        </authorList>
    </citation>
    <scope>NUCLEOTIDE SEQUENCE [LARGE SCALE GENOMIC DNA]</scope>
    <source>
        <strain evidence="3">ATCC 33309 / DSM 7299 / CCUG 15893 / LMG 7604 / NCTC 12251 / CI</strain>
    </source>
</reference>
<dbReference type="HOGENOM" id="CLU_1522149_0_0_7"/>
<feature type="transmembrane region" description="Helical" evidence="1">
    <location>
        <begin position="6"/>
        <end position="23"/>
    </location>
</feature>
<proteinExistence type="predicted"/>
<evidence type="ECO:0000313" key="2">
    <source>
        <dbReference type="EMBL" id="ADG93607.1"/>
    </source>
</evidence>
<gene>
    <name evidence="2" type="ordered locus">Arnit_1953</name>
</gene>
<evidence type="ECO:0000313" key="3">
    <source>
        <dbReference type="Proteomes" id="UP000000939"/>
    </source>
</evidence>
<dbReference type="EMBL" id="CP001999">
    <property type="protein sequence ID" value="ADG93607.1"/>
    <property type="molecule type" value="Genomic_DNA"/>
</dbReference>
<keyword evidence="1" id="KW-0812">Transmembrane</keyword>
<evidence type="ECO:0000256" key="1">
    <source>
        <dbReference type="SAM" id="Phobius"/>
    </source>
</evidence>
<protein>
    <recommendedName>
        <fullName evidence="4">OstA family protein</fullName>
    </recommendedName>
</protein>
<organism evidence="2 3">
    <name type="scientific">Arcobacter nitrofigilis (strain ATCC 33309 / DSM 7299 / CCUG 15893 / LMG 7604 / NCTC 12251 / CI)</name>
    <name type="common">Campylobacter nitrofigilis</name>
    <dbReference type="NCBI Taxonomy" id="572480"/>
    <lineage>
        <taxon>Bacteria</taxon>
        <taxon>Pseudomonadati</taxon>
        <taxon>Campylobacterota</taxon>
        <taxon>Epsilonproteobacteria</taxon>
        <taxon>Campylobacterales</taxon>
        <taxon>Arcobacteraceae</taxon>
        <taxon>Arcobacter</taxon>
    </lineage>
</organism>
<dbReference type="AlphaFoldDB" id="D5V223"/>
<dbReference type="OrthoDB" id="5348970at2"/>
<accession>D5V223</accession>
<sequence length="176" mass="20618" precursor="true">MAIKYFTYILLVCAFISTIIALAPKEKDKNKEEQPQIVFENSTLYTFNEENLERIVNSTRAMKYKTKDVMYDGKIILRRVDNGTDYIQSDIIIKRLEQYKFLNDVKYNRENNILLNTDEMFYDGIKKIATNTIAFDGVYNNSTIKGKALYYDTNKQIFKAKDTHFEVLLNSNKGNK</sequence>
<keyword evidence="1" id="KW-0472">Membrane</keyword>
<dbReference type="KEGG" id="ant:Arnit_1953"/>
<dbReference type="RefSeq" id="WP_013135752.1">
    <property type="nucleotide sequence ID" value="NC_014166.1"/>
</dbReference>
<dbReference type="Proteomes" id="UP000000939">
    <property type="component" value="Chromosome"/>
</dbReference>
<keyword evidence="1" id="KW-1133">Transmembrane helix</keyword>
<dbReference type="STRING" id="572480.Arnit_1953"/>
<name>D5V223_ARCNC</name>
<evidence type="ECO:0008006" key="4">
    <source>
        <dbReference type="Google" id="ProtNLM"/>
    </source>
</evidence>